<dbReference type="InterPro" id="IPR050090">
    <property type="entry name" value="Tyrosine_recombinase_XerCD"/>
</dbReference>
<dbReference type="Gene3D" id="1.10.443.10">
    <property type="entry name" value="Intergrase catalytic core"/>
    <property type="match status" value="1"/>
</dbReference>
<protein>
    <submittedName>
        <fullName evidence="6">Phage integrase family protein</fullName>
    </submittedName>
</protein>
<dbReference type="InterPro" id="IPR011010">
    <property type="entry name" value="DNA_brk_join_enz"/>
</dbReference>
<dbReference type="EMBL" id="SLVU01000019">
    <property type="protein sequence ID" value="TCN25324.1"/>
    <property type="molecule type" value="Genomic_DNA"/>
</dbReference>
<dbReference type="AlphaFoldDB" id="A0A4R2BHC7"/>
<dbReference type="RefSeq" id="WP_132079190.1">
    <property type="nucleotide sequence ID" value="NZ_SLVU01000019.1"/>
</dbReference>
<organism evidence="6 7">
    <name type="scientific">Sinorhizobium americanum</name>
    <dbReference type="NCBI Taxonomy" id="194963"/>
    <lineage>
        <taxon>Bacteria</taxon>
        <taxon>Pseudomonadati</taxon>
        <taxon>Pseudomonadota</taxon>
        <taxon>Alphaproteobacteria</taxon>
        <taxon>Hyphomicrobiales</taxon>
        <taxon>Rhizobiaceae</taxon>
        <taxon>Sinorhizobium/Ensifer group</taxon>
        <taxon>Sinorhizobium</taxon>
    </lineage>
</organism>
<comment type="similarity">
    <text evidence="1">Belongs to the 'phage' integrase family.</text>
</comment>
<dbReference type="Proteomes" id="UP000295043">
    <property type="component" value="Unassembled WGS sequence"/>
</dbReference>
<evidence type="ECO:0000313" key="7">
    <source>
        <dbReference type="Proteomes" id="UP000295043"/>
    </source>
</evidence>
<dbReference type="PROSITE" id="PS51898">
    <property type="entry name" value="TYR_RECOMBINASE"/>
    <property type="match status" value="1"/>
</dbReference>
<evidence type="ECO:0000256" key="3">
    <source>
        <dbReference type="ARBA" id="ARBA00023125"/>
    </source>
</evidence>
<keyword evidence="2" id="KW-0229">DNA integration</keyword>
<keyword evidence="3" id="KW-0238">DNA-binding</keyword>
<dbReference type="SUPFAM" id="SSF56349">
    <property type="entry name" value="DNA breaking-rejoining enzymes"/>
    <property type="match status" value="1"/>
</dbReference>
<dbReference type="GO" id="GO:0003677">
    <property type="term" value="F:DNA binding"/>
    <property type="evidence" value="ECO:0007669"/>
    <property type="project" value="UniProtKB-KW"/>
</dbReference>
<keyword evidence="4" id="KW-0233">DNA recombination</keyword>
<name>A0A4R2BHC7_9HYPH</name>
<dbReference type="InterPro" id="IPR013762">
    <property type="entry name" value="Integrase-like_cat_sf"/>
</dbReference>
<dbReference type="InterPro" id="IPR002104">
    <property type="entry name" value="Integrase_catalytic"/>
</dbReference>
<sequence length="198" mass="22476">MSSWNSGRIIAQKPPLKPKEVWAIRTRLQMSGAVRDLALFNLAIDSKLRACDLVAISVADVAISGRVRERAIIIQRKTGRPVQFERTDQTREAVGAWIGRRRLGERDYLFPSRVHAKPHLSTRQYGRIVERWVSSIGLDPKRYGTHSMRRTKAAHIYKKTGNLRAVQLLLGHKKLESTVQYLGIEVDDALAISEQVEL</sequence>
<comment type="caution">
    <text evidence="6">The sequence shown here is derived from an EMBL/GenBank/DDBJ whole genome shotgun (WGS) entry which is preliminary data.</text>
</comment>
<accession>A0A4R2BHC7</accession>
<evidence type="ECO:0000256" key="4">
    <source>
        <dbReference type="ARBA" id="ARBA00023172"/>
    </source>
</evidence>
<reference evidence="6 7" key="1">
    <citation type="submission" date="2019-03" db="EMBL/GenBank/DDBJ databases">
        <title>Genomic Encyclopedia of Type Strains, Phase IV (KMG-V): Genome sequencing to study the core and pangenomes of soil and plant-associated prokaryotes.</title>
        <authorList>
            <person name="Whitman W."/>
        </authorList>
    </citation>
    <scope>NUCLEOTIDE SEQUENCE [LARGE SCALE GENOMIC DNA]</scope>
    <source>
        <strain evidence="6 7">23C40</strain>
    </source>
</reference>
<dbReference type="GO" id="GO:0015074">
    <property type="term" value="P:DNA integration"/>
    <property type="evidence" value="ECO:0007669"/>
    <property type="project" value="UniProtKB-KW"/>
</dbReference>
<dbReference type="PANTHER" id="PTHR30349:SF41">
    <property type="entry name" value="INTEGRASE_RECOMBINASE PROTEIN MJ0367-RELATED"/>
    <property type="match status" value="1"/>
</dbReference>
<evidence type="ECO:0000313" key="6">
    <source>
        <dbReference type="EMBL" id="TCN25324.1"/>
    </source>
</evidence>
<evidence type="ECO:0000259" key="5">
    <source>
        <dbReference type="PROSITE" id="PS51898"/>
    </source>
</evidence>
<dbReference type="Pfam" id="PF00589">
    <property type="entry name" value="Phage_integrase"/>
    <property type="match status" value="1"/>
</dbReference>
<evidence type="ECO:0000256" key="1">
    <source>
        <dbReference type="ARBA" id="ARBA00008857"/>
    </source>
</evidence>
<proteinExistence type="inferred from homology"/>
<feature type="domain" description="Tyr recombinase" evidence="5">
    <location>
        <begin position="11"/>
        <end position="197"/>
    </location>
</feature>
<evidence type="ECO:0000256" key="2">
    <source>
        <dbReference type="ARBA" id="ARBA00022908"/>
    </source>
</evidence>
<gene>
    <name evidence="6" type="ORF">EV184_11994</name>
</gene>
<dbReference type="GO" id="GO:0006310">
    <property type="term" value="P:DNA recombination"/>
    <property type="evidence" value="ECO:0007669"/>
    <property type="project" value="UniProtKB-KW"/>
</dbReference>
<dbReference type="PANTHER" id="PTHR30349">
    <property type="entry name" value="PHAGE INTEGRASE-RELATED"/>
    <property type="match status" value="1"/>
</dbReference>